<dbReference type="InterPro" id="IPR005180">
    <property type="entry name" value="DUF302"/>
</dbReference>
<gene>
    <name evidence="2" type="ORF">SAMN04488025_12921</name>
</gene>
<protein>
    <submittedName>
        <fullName evidence="2">Uncharacterized conserved protein, DUF302 family</fullName>
    </submittedName>
</protein>
<dbReference type="PIRSF" id="PIRSF021774">
    <property type="entry name" value="UCP021774"/>
    <property type="match status" value="1"/>
</dbReference>
<proteinExistence type="predicted"/>
<dbReference type="InterPro" id="IPR016796">
    <property type="entry name" value="UCP021774"/>
</dbReference>
<name>A0A1I2RHC4_9BACL</name>
<dbReference type="EMBL" id="FOOK01000029">
    <property type="protein sequence ID" value="SFG37241.1"/>
    <property type="molecule type" value="Genomic_DNA"/>
</dbReference>
<dbReference type="Gene3D" id="3.30.310.70">
    <property type="entry name" value="TT1751-like domain"/>
    <property type="match status" value="1"/>
</dbReference>
<dbReference type="Proteomes" id="UP000198661">
    <property type="component" value="Unassembled WGS sequence"/>
</dbReference>
<sequence>MFDYTVETGLTVDEAVRSLEEALAQRKFGVLWKLDIPVKLLEKGIHLDQEYRVLEVCNPEIPKKVLTRNQKGGYFLPCRVVVYKDRETGKTRIGMARLTVLFGLTGDEQLKGIAEEVEAALVEVLDGLKGA</sequence>
<dbReference type="InterPro" id="IPR035923">
    <property type="entry name" value="TT1751-like_sf"/>
</dbReference>
<dbReference type="SUPFAM" id="SSF103247">
    <property type="entry name" value="TT1751-like"/>
    <property type="match status" value="1"/>
</dbReference>
<dbReference type="Pfam" id="PF03625">
    <property type="entry name" value="DUF302"/>
    <property type="match status" value="1"/>
</dbReference>
<dbReference type="PANTHER" id="PTHR38342">
    <property type="entry name" value="SLR5037 PROTEIN"/>
    <property type="match status" value="1"/>
</dbReference>
<dbReference type="OrthoDB" id="9791067at2"/>
<dbReference type="PANTHER" id="PTHR38342:SF1">
    <property type="entry name" value="SLR5037 PROTEIN"/>
    <property type="match status" value="1"/>
</dbReference>
<dbReference type="STRING" id="201973.SAMN04488025_12921"/>
<evidence type="ECO:0000313" key="3">
    <source>
        <dbReference type="Proteomes" id="UP000198661"/>
    </source>
</evidence>
<feature type="domain" description="DUF302" evidence="1">
    <location>
        <begin position="41"/>
        <end position="95"/>
    </location>
</feature>
<reference evidence="2 3" key="1">
    <citation type="submission" date="2016-10" db="EMBL/GenBank/DDBJ databases">
        <authorList>
            <person name="de Groot N.N."/>
        </authorList>
    </citation>
    <scope>NUCLEOTIDE SEQUENCE [LARGE SCALE GENOMIC DNA]</scope>
    <source>
        <strain evidence="2 3">DSM 44945</strain>
    </source>
</reference>
<evidence type="ECO:0000259" key="1">
    <source>
        <dbReference type="Pfam" id="PF03625"/>
    </source>
</evidence>
<dbReference type="AlphaFoldDB" id="A0A1I2RHC4"/>
<accession>A0A1I2RHC4</accession>
<keyword evidence="3" id="KW-1185">Reference proteome</keyword>
<dbReference type="RefSeq" id="WP_092040221.1">
    <property type="nucleotide sequence ID" value="NZ_FOOK01000029.1"/>
</dbReference>
<dbReference type="CDD" id="cd14797">
    <property type="entry name" value="DUF302"/>
    <property type="match status" value="1"/>
</dbReference>
<organism evidence="2 3">
    <name type="scientific">Planifilum fulgidum</name>
    <dbReference type="NCBI Taxonomy" id="201973"/>
    <lineage>
        <taxon>Bacteria</taxon>
        <taxon>Bacillati</taxon>
        <taxon>Bacillota</taxon>
        <taxon>Bacilli</taxon>
        <taxon>Bacillales</taxon>
        <taxon>Thermoactinomycetaceae</taxon>
        <taxon>Planifilum</taxon>
    </lineage>
</organism>
<evidence type="ECO:0000313" key="2">
    <source>
        <dbReference type="EMBL" id="SFG37241.1"/>
    </source>
</evidence>